<dbReference type="EMBL" id="CP015249">
    <property type="protein sequence ID" value="ANB19655.1"/>
    <property type="molecule type" value="Genomic_DNA"/>
</dbReference>
<proteinExistence type="predicted"/>
<dbReference type="KEGG" id="dko:I596_3672"/>
<dbReference type="PATRIC" id="fig|1300342.3.peg.3586"/>
<dbReference type="RefSeq" id="WP_150132236.1">
    <property type="nucleotide sequence ID" value="NZ_CP015249.1"/>
</dbReference>
<protein>
    <submittedName>
        <fullName evidence="1">Uncharacterized protein</fullName>
    </submittedName>
</protein>
<dbReference type="OrthoDB" id="675261at2"/>
<organism evidence="1 2">
    <name type="scientific">Dokdonella koreensis DS-123</name>
    <dbReference type="NCBI Taxonomy" id="1300342"/>
    <lineage>
        <taxon>Bacteria</taxon>
        <taxon>Pseudomonadati</taxon>
        <taxon>Pseudomonadota</taxon>
        <taxon>Gammaproteobacteria</taxon>
        <taxon>Lysobacterales</taxon>
        <taxon>Rhodanobacteraceae</taxon>
        <taxon>Dokdonella</taxon>
    </lineage>
</organism>
<name>A0A160DY13_9GAMM</name>
<reference evidence="1 2" key="1">
    <citation type="submission" date="2016-04" db="EMBL/GenBank/DDBJ databases">
        <title>Complete genome sequence of Dokdonella koreensis DS-123T.</title>
        <authorList>
            <person name="Kim J.F."/>
            <person name="Lee H."/>
            <person name="Kwak M.-J."/>
        </authorList>
    </citation>
    <scope>NUCLEOTIDE SEQUENCE [LARGE SCALE GENOMIC DNA]</scope>
    <source>
        <strain evidence="1 2">DS-123</strain>
    </source>
</reference>
<sequence length="154" mass="17153">MTKPTIVFFGFDSVPKSTPKVFLRTLLYSTAARGQVVEGMYAKVRHGSDERIFSFWGYGEMEKLSPGSGLHASRTGFAANHHFVLSVHEDAYCFEPGIYEIDVIADVVGHRKPTRLATIQLSLSNTLSAALQRNEGVLFERKISGEYEGHSVER</sequence>
<evidence type="ECO:0000313" key="1">
    <source>
        <dbReference type="EMBL" id="ANB19655.1"/>
    </source>
</evidence>
<dbReference type="Proteomes" id="UP000076830">
    <property type="component" value="Chromosome"/>
</dbReference>
<keyword evidence="2" id="KW-1185">Reference proteome</keyword>
<gene>
    <name evidence="1" type="ORF">I596_3672</name>
</gene>
<dbReference type="AlphaFoldDB" id="A0A160DY13"/>
<accession>A0A160DY13</accession>
<evidence type="ECO:0000313" key="2">
    <source>
        <dbReference type="Proteomes" id="UP000076830"/>
    </source>
</evidence>